<accession>A0AA48HBX5</accession>
<proteinExistence type="predicted"/>
<keyword evidence="1" id="KW-0808">Transferase</keyword>
<keyword evidence="2" id="KW-1185">Reference proteome</keyword>
<dbReference type="Pfam" id="PF03702">
    <property type="entry name" value="AnmK"/>
    <property type="match status" value="1"/>
</dbReference>
<dbReference type="InterPro" id="IPR043129">
    <property type="entry name" value="ATPase_NBD"/>
</dbReference>
<dbReference type="SUPFAM" id="SSF53067">
    <property type="entry name" value="Actin-like ATPase domain"/>
    <property type="match status" value="1"/>
</dbReference>
<dbReference type="RefSeq" id="WP_338193645.1">
    <property type="nucleotide sequence ID" value="NZ_AP027268.1"/>
</dbReference>
<gene>
    <name evidence="1" type="ORF">MACH07_21090</name>
</gene>
<dbReference type="NCBIfam" id="NF007144">
    <property type="entry name" value="PRK09585.2-3"/>
    <property type="match status" value="1"/>
</dbReference>
<organism evidence="1 2">
    <name type="scientific">Flagellimonas marinaquae</name>
    <dbReference type="NCBI Taxonomy" id="254955"/>
    <lineage>
        <taxon>Bacteria</taxon>
        <taxon>Pseudomonadati</taxon>
        <taxon>Bacteroidota</taxon>
        <taxon>Flavobacteriia</taxon>
        <taxon>Flavobacteriales</taxon>
        <taxon>Flavobacteriaceae</taxon>
        <taxon>Flagellimonas</taxon>
    </lineage>
</organism>
<dbReference type="GO" id="GO:0009254">
    <property type="term" value="P:peptidoglycan turnover"/>
    <property type="evidence" value="ECO:0007669"/>
    <property type="project" value="InterPro"/>
</dbReference>
<evidence type="ECO:0000313" key="2">
    <source>
        <dbReference type="Proteomes" id="UP001330184"/>
    </source>
</evidence>
<dbReference type="GO" id="GO:0016301">
    <property type="term" value="F:kinase activity"/>
    <property type="evidence" value="ECO:0007669"/>
    <property type="project" value="UniProtKB-KW"/>
</dbReference>
<evidence type="ECO:0000313" key="1">
    <source>
        <dbReference type="EMBL" id="BDW93277.1"/>
    </source>
</evidence>
<keyword evidence="1" id="KW-0418">Kinase</keyword>
<dbReference type="InterPro" id="IPR005338">
    <property type="entry name" value="Anhydro_N_Ac-Mur_kinase"/>
</dbReference>
<sequence length="362" mass="40390">MNTYKVLGLMSGTSLDGLDIAYCHIWEEAGKWNFSIKETAEIDYSDKMREHLKNAIHLSEEDHDQLHKDYGIFLGQKTKEFIENLKGDVDFIASHGHTSHHRPEEGITFQLGDGQLLANTSGKKVVCDFRTKDVSLKGQGAPLVPIGDELLFHEYDFCLNLGGISNISFKKDGKRIAYDIGLANMPLNFITHKMGMAYDEDGKLARSGKLDRTMLDKLNNLEYYQLPNPKSTGFEWFSSEILPIIESSKASNKDLLHTFIHHNCEQIANAVHQHKNSSETDTKLFATGGGALNSFFIETLQEKLGREIQVVVPSKTLIAYKEALVFALMGVLRLEGKTNVLKSVTGATEDSCSGEIFMPAKV</sequence>
<dbReference type="GO" id="GO:0006040">
    <property type="term" value="P:amino sugar metabolic process"/>
    <property type="evidence" value="ECO:0007669"/>
    <property type="project" value="InterPro"/>
</dbReference>
<dbReference type="Gene3D" id="3.30.420.40">
    <property type="match status" value="2"/>
</dbReference>
<dbReference type="GO" id="GO:0005524">
    <property type="term" value="F:ATP binding"/>
    <property type="evidence" value="ECO:0007669"/>
    <property type="project" value="InterPro"/>
</dbReference>
<dbReference type="GO" id="GO:0016773">
    <property type="term" value="F:phosphotransferase activity, alcohol group as acceptor"/>
    <property type="evidence" value="ECO:0007669"/>
    <property type="project" value="InterPro"/>
</dbReference>
<name>A0AA48HBX5_9FLAO</name>
<dbReference type="PANTHER" id="PTHR30605:SF0">
    <property type="entry name" value="ANHYDRO-N-ACETYLMURAMIC ACID KINASE"/>
    <property type="match status" value="1"/>
</dbReference>
<protein>
    <submittedName>
        <fullName evidence="1">Anhydro-N-acetylmuramic acid kinase</fullName>
    </submittedName>
</protein>
<reference evidence="1 2" key="1">
    <citation type="submission" date="2023-01" db="EMBL/GenBank/DDBJ databases">
        <title>Complete genome sequence of Muricauda aquimarina strain IFOP_LL357.</title>
        <authorList>
            <person name="Gajardo G."/>
            <person name="Ueki S."/>
            <person name="Maruyama F."/>
        </authorList>
    </citation>
    <scope>NUCLEOTIDE SEQUENCE [LARGE SCALE GENOMIC DNA]</scope>
    <source>
        <strain evidence="1 2">IFOP_LL357</strain>
    </source>
</reference>
<dbReference type="EMBL" id="AP027268">
    <property type="protein sequence ID" value="BDW93277.1"/>
    <property type="molecule type" value="Genomic_DNA"/>
</dbReference>
<dbReference type="AlphaFoldDB" id="A0AA48HBX5"/>
<dbReference type="PANTHER" id="PTHR30605">
    <property type="entry name" value="ANHYDRO-N-ACETYLMURAMIC ACID KINASE"/>
    <property type="match status" value="1"/>
</dbReference>
<dbReference type="Proteomes" id="UP001330184">
    <property type="component" value="Chromosome"/>
</dbReference>